<comment type="caution">
    <text evidence="1">The sequence shown here is derived from an EMBL/GenBank/DDBJ whole genome shotgun (WGS) entry which is preliminary data.</text>
</comment>
<reference evidence="1 2" key="1">
    <citation type="submission" date="2019-09" db="EMBL/GenBank/DDBJ databases">
        <title>Arthrobacter zafarii sp. nov., a moderately thermotolerant and halotolerant actinobacterium isolated from Cholistan desert soil of Pakistan.</title>
        <authorList>
            <person name="Amin A."/>
            <person name="Ahmed I."/>
            <person name="Khalid N."/>
            <person name="Schumann P."/>
            <person name="Busse H.J."/>
            <person name="Khan I.U."/>
            <person name="Li S."/>
            <person name="Li W.J."/>
        </authorList>
    </citation>
    <scope>NUCLEOTIDE SEQUENCE [LARGE SCALE GENOMIC DNA]</scope>
    <source>
        <strain evidence="1 2">NCCP-1664</strain>
    </source>
</reference>
<organism evidence="1 2">
    <name type="scientific">Zafaria cholistanensis</name>
    <dbReference type="NCBI Taxonomy" id="1682741"/>
    <lineage>
        <taxon>Bacteria</taxon>
        <taxon>Bacillati</taxon>
        <taxon>Actinomycetota</taxon>
        <taxon>Actinomycetes</taxon>
        <taxon>Micrococcales</taxon>
        <taxon>Micrococcaceae</taxon>
        <taxon>Zafaria</taxon>
    </lineage>
</organism>
<sequence>MLEGATGVRPLGSALTLRTLERAAAMRTPELDATFVLSRILVKKTQDSGGDEPYLWVVGFKVDADTLRSGANPLIPTVEVHTFAGGPHFPNIRGSGSIGAGPHPVPIPAALGTRTFRLRPAFLDGTGWFDGFGGIVCLLWDQDEYAPRTSEEGRKEFERLVGTALTDLLNLLLHGDPGFDAALTTDAQGNLLPQPAGGLGLTARMRRLADPVGAANVARELAVRLKSSLLAPIEAAMETEADVDESFDDDDSLGVQAALFTTGQLQSLQPISLRFMDAGADYEVTGFASGDRVHRHSFISSVHSVQRQLVEMTPVDAKVCWFAPKTYQAMTFRQTTTTRFIVTNLSGTPVEQVRWLLDGRPLDGPSGTVGVTLEPAASMYRPPVVSVAAKYPGGGGTLAYTIEGPIMDLTNTAGDGVFHGTVQAVVRYEGDPPLDGHMDGPTLLERGYRLTTAFSVVTLEVLMGDDYRWDVQRCLGMVQDIDRKRIPVNWGRVKIIPGDPPPTWDSLQEVIRQEFLITQSLARHMPDETVGPDTDGARSPAERLRGLQALREEGLISADELKAVRARIIAQL</sequence>
<proteinExistence type="predicted"/>
<gene>
    <name evidence="1" type="ORF">NCCP1664_01440</name>
</gene>
<evidence type="ECO:0000313" key="1">
    <source>
        <dbReference type="EMBL" id="GER21647.1"/>
    </source>
</evidence>
<dbReference type="Proteomes" id="UP000325307">
    <property type="component" value="Unassembled WGS sequence"/>
</dbReference>
<evidence type="ECO:0000313" key="2">
    <source>
        <dbReference type="Proteomes" id="UP000325307"/>
    </source>
</evidence>
<protein>
    <recommendedName>
        <fullName evidence="3">SHOCT domain-containing protein</fullName>
    </recommendedName>
</protein>
<keyword evidence="2" id="KW-1185">Reference proteome</keyword>
<accession>A0A5A7NNM0</accession>
<evidence type="ECO:0008006" key="3">
    <source>
        <dbReference type="Google" id="ProtNLM"/>
    </source>
</evidence>
<name>A0A5A7NNM0_9MICC</name>
<dbReference type="AlphaFoldDB" id="A0A5A7NNM0"/>
<dbReference type="EMBL" id="BKDJ01000001">
    <property type="protein sequence ID" value="GER21647.1"/>
    <property type="molecule type" value="Genomic_DNA"/>
</dbReference>